<name>A0A0A9H3D7_ARUDO</name>
<dbReference type="InterPro" id="IPR055256">
    <property type="entry name" value="KH_1_KHDC4/BBP-like"/>
</dbReference>
<feature type="region of interest" description="Disordered" evidence="2">
    <location>
        <begin position="559"/>
        <end position="586"/>
    </location>
</feature>
<feature type="region of interest" description="Disordered" evidence="2">
    <location>
        <begin position="54"/>
        <end position="76"/>
    </location>
</feature>
<dbReference type="PANTHER" id="PTHR11208">
    <property type="entry name" value="RNA-BINDING PROTEIN RELATED"/>
    <property type="match status" value="1"/>
</dbReference>
<evidence type="ECO:0000313" key="4">
    <source>
        <dbReference type="EMBL" id="JAE31715.1"/>
    </source>
</evidence>
<feature type="region of interest" description="Disordered" evidence="2">
    <location>
        <begin position="739"/>
        <end position="783"/>
    </location>
</feature>
<evidence type="ECO:0000259" key="3">
    <source>
        <dbReference type="SMART" id="SM00322"/>
    </source>
</evidence>
<evidence type="ECO:0000256" key="2">
    <source>
        <dbReference type="SAM" id="MobiDB-lite"/>
    </source>
</evidence>
<dbReference type="AlphaFoldDB" id="A0A0A9H3D7"/>
<dbReference type="SMART" id="SM00322">
    <property type="entry name" value="KH"/>
    <property type="match status" value="1"/>
</dbReference>
<feature type="compositionally biased region" description="Low complexity" evidence="2">
    <location>
        <begin position="561"/>
        <end position="586"/>
    </location>
</feature>
<feature type="region of interest" description="Disordered" evidence="2">
    <location>
        <begin position="1"/>
        <end position="26"/>
    </location>
</feature>
<feature type="compositionally biased region" description="Pro residues" evidence="2">
    <location>
        <begin position="414"/>
        <end position="426"/>
    </location>
</feature>
<evidence type="ECO:0000256" key="1">
    <source>
        <dbReference type="ARBA" id="ARBA00022884"/>
    </source>
</evidence>
<accession>A0A0A9H3D7</accession>
<dbReference type="Pfam" id="PF22675">
    <property type="entry name" value="KH-I_KHDC4-BBP"/>
    <property type="match status" value="1"/>
</dbReference>
<feature type="region of interest" description="Disordered" evidence="2">
    <location>
        <begin position="312"/>
        <end position="343"/>
    </location>
</feature>
<dbReference type="EMBL" id="GBRH01166181">
    <property type="protein sequence ID" value="JAE31715.1"/>
    <property type="molecule type" value="Transcribed_RNA"/>
</dbReference>
<dbReference type="SUPFAM" id="SSF54791">
    <property type="entry name" value="Eukaryotic type KH-domain (KH-domain type I)"/>
    <property type="match status" value="1"/>
</dbReference>
<feature type="domain" description="K Homology" evidence="3">
    <location>
        <begin position="174"/>
        <end position="269"/>
    </location>
</feature>
<dbReference type="InterPro" id="IPR036612">
    <property type="entry name" value="KH_dom_type_1_sf"/>
</dbReference>
<dbReference type="GO" id="GO:0005634">
    <property type="term" value="C:nucleus"/>
    <property type="evidence" value="ECO:0007669"/>
    <property type="project" value="TreeGrafter"/>
</dbReference>
<sequence length="783" mass="82372">MMAAKLDQSSPVDSRQAKPAASPSLVPKLSMFGTKAGFVIPKNKLAGSLIVRGSSAKNETSTASKEENNKHVHRKKTKWGPDLTLEPVVCKGRALAYQTRVEQITKQLKSGALEMGIIEGSMPTAQRSNSDGADNLKETEQGKVELLELERREIIGEILRLNPGYKAPDDYKPLLKETKIPLPAKAHQGPNVIGVLIGPESNTQKRLQEETGAIIRVYGTKKINGEKSEIHHPEIDEAEAAYEDLHINVSADSYDKVDAAVALIELLLTPVSVHSTATSTTATVSSAVTSDAANPADVQLVHSTTSQPGLLHCQSHNAPWLSAPRTNGPSTPSSGPVSSSLPNNLLQLQPPVGSFSILPYTGQPPHMNTMPRNPAPVPGPPSSIQNIQQPPPQFQVNPSIGPPFGQPPGIVSPLPTPSSSVPPPVRPLQTPHASGGWPSSQSQRPLQASLTFMPMRPPMSVSPVGATPPQGSVALVPPSNVPTNYRNQPPVANFSPSVTLLCRPPGGAQSFPPQGPSSIQVLPFPAGVSAQSPYPLPMQTHPMMSAPDTMRGPPPPFSQVGSTPGMVPSSVGSSCPPASAPGSTSCSQASIGPLRLPRPAAGDFTFRPVVPPSPTLDFAASASQMGIHGNIRPGLPHAPFFRPANQSPNVAVQGFQRPLDGRPMGQPRMFGPLPHFPGAFPRNPSSHQLPVGFGAIPAAVQPGGQMISPPMPAPSNVPNFLPSHPFQFMPLPQQNPTAIRNRQGDNPGGANPIYDPFAPTAAASGAKKTDGDPEYEDLMASLA</sequence>
<reference evidence="4" key="2">
    <citation type="journal article" date="2015" name="Data Brief">
        <title>Shoot transcriptome of the giant reed, Arundo donax.</title>
        <authorList>
            <person name="Barrero R.A."/>
            <person name="Guerrero F.D."/>
            <person name="Moolhuijzen P."/>
            <person name="Goolsby J.A."/>
            <person name="Tidwell J."/>
            <person name="Bellgard S.E."/>
            <person name="Bellgard M.I."/>
        </authorList>
    </citation>
    <scope>NUCLEOTIDE SEQUENCE</scope>
    <source>
        <tissue evidence="4">Shoot tissue taken approximately 20 cm above the soil surface</tissue>
    </source>
</reference>
<dbReference type="GO" id="GO:0048024">
    <property type="term" value="P:regulation of mRNA splicing, via spliceosome"/>
    <property type="evidence" value="ECO:0007669"/>
    <property type="project" value="TreeGrafter"/>
</dbReference>
<dbReference type="Gene3D" id="3.30.1370.10">
    <property type="entry name" value="K Homology domain, type 1"/>
    <property type="match status" value="1"/>
</dbReference>
<dbReference type="InterPro" id="IPR004087">
    <property type="entry name" value="KH_dom"/>
</dbReference>
<proteinExistence type="predicted"/>
<keyword evidence="1" id="KW-0694">RNA-binding</keyword>
<feature type="region of interest" description="Disordered" evidence="2">
    <location>
        <begin position="364"/>
        <end position="445"/>
    </location>
</feature>
<feature type="compositionally biased region" description="Low complexity" evidence="2">
    <location>
        <begin position="382"/>
        <end position="398"/>
    </location>
</feature>
<organism evidence="4">
    <name type="scientific">Arundo donax</name>
    <name type="common">Giant reed</name>
    <name type="synonym">Donax arundinaceus</name>
    <dbReference type="NCBI Taxonomy" id="35708"/>
    <lineage>
        <taxon>Eukaryota</taxon>
        <taxon>Viridiplantae</taxon>
        <taxon>Streptophyta</taxon>
        <taxon>Embryophyta</taxon>
        <taxon>Tracheophyta</taxon>
        <taxon>Spermatophyta</taxon>
        <taxon>Magnoliopsida</taxon>
        <taxon>Liliopsida</taxon>
        <taxon>Poales</taxon>
        <taxon>Poaceae</taxon>
        <taxon>PACMAD clade</taxon>
        <taxon>Arundinoideae</taxon>
        <taxon>Arundineae</taxon>
        <taxon>Arundo</taxon>
    </lineage>
</organism>
<protein>
    <recommendedName>
        <fullName evidence="3">K Homology domain-containing protein</fullName>
    </recommendedName>
</protein>
<reference evidence="4" key="1">
    <citation type="submission" date="2014-09" db="EMBL/GenBank/DDBJ databases">
        <authorList>
            <person name="Magalhaes I.L.F."/>
            <person name="Oliveira U."/>
            <person name="Santos F.R."/>
            <person name="Vidigal T.H.D.A."/>
            <person name="Brescovit A.D."/>
            <person name="Santos A.J."/>
        </authorList>
    </citation>
    <scope>NUCLEOTIDE SEQUENCE</scope>
    <source>
        <tissue evidence="4">Shoot tissue taken approximately 20 cm above the soil surface</tissue>
    </source>
</reference>
<dbReference type="InterPro" id="IPR045071">
    <property type="entry name" value="BBP-like"/>
</dbReference>
<dbReference type="PANTHER" id="PTHR11208:SF98">
    <property type="entry name" value="RNA-BINDING KH DOMAIN-CONTAINING PROTEIN"/>
    <property type="match status" value="1"/>
</dbReference>
<feature type="compositionally biased region" description="Low complexity" evidence="2">
    <location>
        <begin position="326"/>
        <end position="343"/>
    </location>
</feature>
<dbReference type="GO" id="GO:0003729">
    <property type="term" value="F:mRNA binding"/>
    <property type="evidence" value="ECO:0007669"/>
    <property type="project" value="TreeGrafter"/>
</dbReference>